<evidence type="ECO:0000313" key="1">
    <source>
        <dbReference type="EMBL" id="MBC3873363.1"/>
    </source>
</evidence>
<dbReference type="Proteomes" id="UP000624279">
    <property type="component" value="Unassembled WGS sequence"/>
</dbReference>
<accession>A0ABR6Y9P1</accession>
<comment type="caution">
    <text evidence="1">The sequence shown here is derived from an EMBL/GenBank/DDBJ whole genome shotgun (WGS) entry which is preliminary data.</text>
</comment>
<dbReference type="RefSeq" id="WP_186941393.1">
    <property type="nucleotide sequence ID" value="NZ_JACOGA010000005.1"/>
</dbReference>
<name>A0ABR6Y9P1_9BURK</name>
<proteinExistence type="predicted"/>
<organism evidence="1 2">
    <name type="scientific">Undibacterium flavidum</name>
    <dbReference type="NCBI Taxonomy" id="2762297"/>
    <lineage>
        <taxon>Bacteria</taxon>
        <taxon>Pseudomonadati</taxon>
        <taxon>Pseudomonadota</taxon>
        <taxon>Betaproteobacteria</taxon>
        <taxon>Burkholderiales</taxon>
        <taxon>Oxalobacteraceae</taxon>
        <taxon>Undibacterium</taxon>
    </lineage>
</organism>
<sequence length="225" mass="25768">MAAYSGLFFTISHDIIYPYERENFLKQHIFRPTYNIIFYPLRWFVANGSSLNVQQLETHHGRLKLTKADDEDKEMRSTQIETFDGAEIHIGFTGSQRVLTLFDEVNAGKFVKMTFGVALSKTSDSFINRLIDIEVIELIDDPRIKFEKNSEEDDKKIHQLFNELSGKSKVCADKFIQNYQELVLKHCEQSGYAESIGGGCYHIVGRSLHTGVLKHVLKVCEVAIN</sequence>
<protein>
    <submittedName>
        <fullName evidence="1">Uncharacterized protein</fullName>
    </submittedName>
</protein>
<keyword evidence="2" id="KW-1185">Reference proteome</keyword>
<evidence type="ECO:0000313" key="2">
    <source>
        <dbReference type="Proteomes" id="UP000624279"/>
    </source>
</evidence>
<reference evidence="1 2" key="1">
    <citation type="submission" date="2020-08" db="EMBL/GenBank/DDBJ databases">
        <title>Novel species isolated from subtropical streams in China.</title>
        <authorList>
            <person name="Lu H."/>
        </authorList>
    </citation>
    <scope>NUCLEOTIDE SEQUENCE [LARGE SCALE GENOMIC DNA]</scope>
    <source>
        <strain evidence="1 2">LX15W</strain>
    </source>
</reference>
<gene>
    <name evidence="1" type="ORF">H8K55_07185</name>
</gene>
<dbReference type="EMBL" id="JACOGA010000005">
    <property type="protein sequence ID" value="MBC3873363.1"/>
    <property type="molecule type" value="Genomic_DNA"/>
</dbReference>